<proteinExistence type="inferred from homology"/>
<dbReference type="RefSeq" id="WP_187659384.1">
    <property type="nucleotide sequence ID" value="NZ_JACTAB010000001.1"/>
</dbReference>
<keyword evidence="6" id="KW-0472">Membrane</keyword>
<evidence type="ECO:0000256" key="8">
    <source>
        <dbReference type="SAM" id="Coils"/>
    </source>
</evidence>
<keyword evidence="4" id="KW-1134">Transmembrane beta strand</keyword>
<dbReference type="PANTHER" id="PTHR30026">
    <property type="entry name" value="OUTER MEMBRANE PROTEIN TOLC"/>
    <property type="match status" value="1"/>
</dbReference>
<comment type="similarity">
    <text evidence="2">Belongs to the outer membrane factor (OMF) (TC 1.B.17) family.</text>
</comment>
<evidence type="ECO:0000256" key="2">
    <source>
        <dbReference type="ARBA" id="ARBA00007613"/>
    </source>
</evidence>
<evidence type="ECO:0000256" key="1">
    <source>
        <dbReference type="ARBA" id="ARBA00004442"/>
    </source>
</evidence>
<evidence type="ECO:0000313" key="11">
    <source>
        <dbReference type="Proteomes" id="UP001491349"/>
    </source>
</evidence>
<keyword evidence="8" id="KW-0175">Coiled coil</keyword>
<evidence type="ECO:0000313" key="10">
    <source>
        <dbReference type="EMBL" id="MEK8179261.1"/>
    </source>
</evidence>
<dbReference type="Gene3D" id="1.20.1600.10">
    <property type="entry name" value="Outer membrane efflux proteins (OEP)"/>
    <property type="match status" value="1"/>
</dbReference>
<dbReference type="SUPFAM" id="SSF56954">
    <property type="entry name" value="Outer membrane efflux proteins (OEP)"/>
    <property type="match status" value="1"/>
</dbReference>
<comment type="caution">
    <text evidence="10">The sequence shown here is derived from an EMBL/GenBank/DDBJ whole genome shotgun (WGS) entry which is preliminary data.</text>
</comment>
<evidence type="ECO:0000256" key="5">
    <source>
        <dbReference type="ARBA" id="ARBA00022692"/>
    </source>
</evidence>
<feature type="chain" id="PRO_5046946090" evidence="9">
    <location>
        <begin position="19"/>
        <end position="447"/>
    </location>
</feature>
<evidence type="ECO:0000256" key="4">
    <source>
        <dbReference type="ARBA" id="ARBA00022452"/>
    </source>
</evidence>
<evidence type="ECO:0000256" key="6">
    <source>
        <dbReference type="ARBA" id="ARBA00023136"/>
    </source>
</evidence>
<dbReference type="InterPro" id="IPR003423">
    <property type="entry name" value="OMP_efflux"/>
</dbReference>
<evidence type="ECO:0000256" key="9">
    <source>
        <dbReference type="SAM" id="SignalP"/>
    </source>
</evidence>
<dbReference type="PANTHER" id="PTHR30026:SF20">
    <property type="entry name" value="OUTER MEMBRANE PROTEIN TOLC"/>
    <property type="match status" value="1"/>
</dbReference>
<keyword evidence="3" id="KW-0813">Transport</keyword>
<gene>
    <name evidence="10" type="ORF">WMW71_02810</name>
</gene>
<keyword evidence="7" id="KW-0998">Cell outer membrane</keyword>
<evidence type="ECO:0000256" key="7">
    <source>
        <dbReference type="ARBA" id="ARBA00023237"/>
    </source>
</evidence>
<name>A0ABU9DXY7_9FLAO</name>
<organism evidence="10 11">
    <name type="scientific">Flavobacterium buctense</name>
    <dbReference type="NCBI Taxonomy" id="1648146"/>
    <lineage>
        <taxon>Bacteria</taxon>
        <taxon>Pseudomonadati</taxon>
        <taxon>Bacteroidota</taxon>
        <taxon>Flavobacteriia</taxon>
        <taxon>Flavobacteriales</taxon>
        <taxon>Flavobacteriaceae</taxon>
        <taxon>Flavobacterium</taxon>
    </lineage>
</organism>
<keyword evidence="11" id="KW-1185">Reference proteome</keyword>
<evidence type="ECO:0000256" key="3">
    <source>
        <dbReference type="ARBA" id="ARBA00022448"/>
    </source>
</evidence>
<accession>A0ABU9DXY7</accession>
<feature type="signal peptide" evidence="9">
    <location>
        <begin position="1"/>
        <end position="18"/>
    </location>
</feature>
<protein>
    <submittedName>
        <fullName evidence="10">TolC family protein</fullName>
    </submittedName>
</protein>
<comment type="subcellular location">
    <subcellularLocation>
        <location evidence="1">Cell outer membrane</location>
    </subcellularLocation>
</comment>
<sequence>MKNKLILTLFLAISFLHAQEKKESYSFSLQQAIEHAIKNNYSALNANRDIDVAKQKKWETTAAGLPQINAGVNYVNNFELTQQGAAGGGPFGGNPSDVLTFAFGTKHNMNAAATLSQLIFDGSYIVALQASKTYLKYYENAKRKNNTEIREMVINAYGNVLLAEESVAILEKNKATLSKTLTDTEETYKNGLIEEENVEQLQITLAAINSNLNNTKRLQDVAYKMLKLTLGIDIDADLQLTDKLDSLSASNLDLAFSKGEFAVTNNINYQMATNFQEQRTLELKLQRSKALPTLSAAVNFGYNSFANEFNFTSSQQKWNNFSNLGVSLNVPIFSSFGRSAKTQQAKIALDQAKTQLIQTEQQLKLEYERAKSEYEFSIEEYATSKSNLNLAERIERKQQIKFTEGLSSSFDFSEAQRQLYTAQQNYLQSMVNIINKKATLEKIINKN</sequence>
<dbReference type="Proteomes" id="UP001491349">
    <property type="component" value="Unassembled WGS sequence"/>
</dbReference>
<keyword evidence="9" id="KW-0732">Signal</keyword>
<dbReference type="EMBL" id="JBBPCB010000001">
    <property type="protein sequence ID" value="MEK8179261.1"/>
    <property type="molecule type" value="Genomic_DNA"/>
</dbReference>
<keyword evidence="5" id="KW-0812">Transmembrane</keyword>
<feature type="coiled-coil region" evidence="8">
    <location>
        <begin position="167"/>
        <end position="218"/>
    </location>
</feature>
<dbReference type="Pfam" id="PF02321">
    <property type="entry name" value="OEP"/>
    <property type="match status" value="1"/>
</dbReference>
<feature type="coiled-coil region" evidence="8">
    <location>
        <begin position="342"/>
        <end position="380"/>
    </location>
</feature>
<dbReference type="InterPro" id="IPR051906">
    <property type="entry name" value="TolC-like"/>
</dbReference>
<reference evidence="10 11" key="1">
    <citation type="submission" date="2024-04" db="EMBL/GenBank/DDBJ databases">
        <title>draft genome sequnece of Flavobacterium buctense JCM 30750.</title>
        <authorList>
            <person name="Kim D.-U."/>
        </authorList>
    </citation>
    <scope>NUCLEOTIDE SEQUENCE [LARGE SCALE GENOMIC DNA]</scope>
    <source>
        <strain evidence="10 11">JCM 30750</strain>
    </source>
</reference>